<name>A0AAV8AK26_9EUKA</name>
<evidence type="ECO:0000256" key="1">
    <source>
        <dbReference type="ARBA" id="ARBA00022468"/>
    </source>
</evidence>
<feature type="domain" description="Rap-GAP" evidence="4">
    <location>
        <begin position="1636"/>
        <end position="1847"/>
    </location>
</feature>
<dbReference type="GO" id="GO:0005737">
    <property type="term" value="C:cytoplasm"/>
    <property type="evidence" value="ECO:0007669"/>
    <property type="project" value="TreeGrafter"/>
</dbReference>
<dbReference type="PROSITE" id="PS50085">
    <property type="entry name" value="RAPGAP"/>
    <property type="match status" value="1"/>
</dbReference>
<dbReference type="Pfam" id="PF02145">
    <property type="entry name" value="Rap_GAP"/>
    <property type="match status" value="1"/>
</dbReference>
<dbReference type="FunFam" id="3.40.50.11210:FF:000001">
    <property type="entry name" value="Ral GTPase-activating protein subunit alpha-1 isoform 1"/>
    <property type="match status" value="1"/>
</dbReference>
<evidence type="ECO:0000256" key="3">
    <source>
        <dbReference type="SAM" id="MobiDB-lite"/>
    </source>
</evidence>
<dbReference type="GO" id="GO:0005634">
    <property type="term" value="C:nucleus"/>
    <property type="evidence" value="ECO:0007669"/>
    <property type="project" value="InterPro"/>
</dbReference>
<keyword evidence="1" id="KW-0343">GTPase activation</keyword>
<comment type="caution">
    <text evidence="5">The sequence shown here is derived from an EMBL/GenBank/DDBJ whole genome shotgun (WGS) entry which is preliminary data.</text>
</comment>
<evidence type="ECO:0000256" key="2">
    <source>
        <dbReference type="ARBA" id="ARBA00022553"/>
    </source>
</evidence>
<feature type="region of interest" description="Disordered" evidence="3">
    <location>
        <begin position="1378"/>
        <end position="1452"/>
    </location>
</feature>
<keyword evidence="2" id="KW-0597">Phosphoprotein</keyword>
<dbReference type="Pfam" id="PF20412">
    <property type="entry name" value="RALGAPB_N"/>
    <property type="match status" value="1"/>
</dbReference>
<dbReference type="InterPro" id="IPR035974">
    <property type="entry name" value="Rap/Ran-GAP_sf"/>
</dbReference>
<protein>
    <submittedName>
        <fullName evidence="5">Tuberin</fullName>
    </submittedName>
</protein>
<evidence type="ECO:0000313" key="6">
    <source>
        <dbReference type="Proteomes" id="UP001146793"/>
    </source>
</evidence>
<feature type="compositionally biased region" description="Acidic residues" evidence="3">
    <location>
        <begin position="1384"/>
        <end position="1398"/>
    </location>
</feature>
<dbReference type="Proteomes" id="UP001146793">
    <property type="component" value="Unassembled WGS sequence"/>
</dbReference>
<feature type="compositionally biased region" description="Basic residues" evidence="3">
    <location>
        <begin position="1098"/>
        <end position="1117"/>
    </location>
</feature>
<dbReference type="Gene3D" id="3.40.50.11210">
    <property type="entry name" value="Rap/Ran-GAP"/>
    <property type="match status" value="1"/>
</dbReference>
<feature type="compositionally biased region" description="Polar residues" evidence="3">
    <location>
        <begin position="866"/>
        <end position="896"/>
    </location>
</feature>
<dbReference type="PANTHER" id="PTHR10063:SF11">
    <property type="entry name" value="RHO GTPASE-ACTIVATING PROTEIN CG5521-RELATED"/>
    <property type="match status" value="1"/>
</dbReference>
<dbReference type="PANTHER" id="PTHR10063">
    <property type="entry name" value="TUBERIN"/>
    <property type="match status" value="1"/>
</dbReference>
<dbReference type="InterPro" id="IPR046859">
    <property type="entry name" value="RGPA/RALGAPB_N"/>
</dbReference>
<dbReference type="GO" id="GO:0005096">
    <property type="term" value="F:GTPase activator activity"/>
    <property type="evidence" value="ECO:0007669"/>
    <property type="project" value="UniProtKB-KW"/>
</dbReference>
<dbReference type="EMBL" id="JANTQA010000008">
    <property type="protein sequence ID" value="KAJ3452350.1"/>
    <property type="molecule type" value="Genomic_DNA"/>
</dbReference>
<evidence type="ECO:0000259" key="4">
    <source>
        <dbReference type="PROSITE" id="PS50085"/>
    </source>
</evidence>
<organism evidence="5 6">
    <name type="scientific">Anaeramoeba flamelloides</name>
    <dbReference type="NCBI Taxonomy" id="1746091"/>
    <lineage>
        <taxon>Eukaryota</taxon>
        <taxon>Metamonada</taxon>
        <taxon>Anaeramoebidae</taxon>
        <taxon>Anaeramoeba</taxon>
    </lineage>
</organism>
<sequence>MTESKQALKKKEYFLDENKKALSRVKAFIEYVNFSEADEQMESTFFMKNSSKLYSATIDSFYGYQTKGIGMKAKKRKIPKSNNLSLLFTHVNKLLYYCRNLFQKKWQHRSFTELMVFLCSLENRPECRVSGIDVLLTFMDTLNVKCDLKQFNALESSVCFDSFLKDFPNEKIILKVPPNHLEIEEINNKEKVPDSKEERRMMFQKMLTFILEKSTEKEFWFKTIKNYFLTTLYPIVSEKLGLLDGKTKTGFRNSCHRELQEDIIQFIIKWLGNDEICGIIYNDPQNMDLILEIFRQALLLPSSYEKSVTMVLDQFTFWFNNLKKSPTIRNNIQYYVQSIVKYLIQSILIKHETQQAEILVKRNKRILQLIHTITNESTSTFTKKTWNIILENLIIVTQMFLQDEFLNDHNSLQFQLSGDLSNCLFNVFINSKTTSRYHWNLLEQTIKKNKEWPTVCIQWKRSLLILTLQLHSFLFQTDVKVTKEEEEVELLKLKQEHLILESDKVRRNRYTKKIENDIVLIPPKSTLELNLKYQPPKSFLSWNNYSAIFFWREFFHLYHNPNLICEPFVHGLCISGYIETYNIITFLEKQYPMDVKYVKLPILKLFSPIFILGCESNYHYNSGKSISYGALCNIFCTPQEPINQRYLANFYLIIIKGLLLKNHEITTNILRFSSHIFGYCLPGSTILIGTYLRAIENYLNPNYKYDLKPDTIIHAITLLSSIICFEDHFGGISIYEGEKIVKLKVNELDEFIKIQALLEKETNEREQCAKKLVKLQFENNEENFEEIRDLELDREISIIQEWNKESLLEKIEEYMIKKQTIRELIAKILTTFILSQSLQIDPIIFKIDPKNSRAKKRRRSSISVSMESFSQSDNKGENNISDNNSGLNINNMNTRTSNKNLTGDSLSEESIKLSIFTLISIVISELYSINPRVTIIQNILDSIVPHLCNLSDNLSNSANFSLRTLASLSSYLIELDPEIVSNLIIKLCQVINQKIESLKTTIREKEKGERERDRDNESKVQSVISAPSYINHILYTILVFLMNNKNMIIKEKINSTLFLTLIKAIAFQRERQILLAKSQTNLKNNQSPRRDSKEEIKNKKKKRLGLKKKKHKKHRKNSSSMEQEWSGSIEQSIVTTGAKRYTINESEKNENFKKIRTQIVTSEIVLIALLNLWNNYPFNAGPEFISSQVSDLDDLPEKLIQQKIIETREKIKHAQQKEKLRNKDSVNLNEKEIKKDNEDEINAIDYLEYSQLFAFEDSIIQVHELPITKNERWVRLILRDPTGKYVWDAKDLSKDPNYQKINRISKFEIPIVPKKFIRNDLFNYNKIFDSQSKLDLSNEMNFNRQFGLLPSDENLKNSNLHNLDVDVFNELLKYIEENKKKDGQDEDEDEDENENENENENKNENENENKEIEIEKEKEKEKEIGKEKEREIEKENESEKEKEIENEKEKGKGKGIVKKNFKDFTEKLGILPMTTTPDKKSKRMTVKFNILRTSSKKKEKSNSFNQPNNIPSTFNQRIQIERKILTGEKKKNLLNLIQQSRKHQTEHLKSDLMKKEIIDQDEEMKKLISTDEEFKEMINESQLKVKPNFQLPKECPLPLHFFHYCRLLLSHFGLVSLENLKNLIPLQRNQRVERSLKELDKRLSRETQKIGVIYVGKNQRSKLQILKNEKGSASFEEFVTGLGWEVQLKSHLGYRGGLDNYTFENGRTAPYYSDFDSEVIFHVSTWMPNSNKDENQLHKKKHFSNDFVNIIWCEDSKEYDTKIIISKNNYVHIIIYPLPNGLFRFQINSKPEIPLFGLLIDGMIVTKQVLPFLVRQTATMATRFSNRARMRDVRHPYSYRLSLINETIERYKMDIGFEEYFKQIIIGNSENEQNIQLFQNILNKLK</sequence>
<proteinExistence type="predicted"/>
<feature type="compositionally biased region" description="Basic and acidic residues" evidence="3">
    <location>
        <begin position="1399"/>
        <end position="1452"/>
    </location>
</feature>
<dbReference type="SUPFAM" id="SSF111347">
    <property type="entry name" value="Rap/Ran-GAP"/>
    <property type="match status" value="1"/>
</dbReference>
<feature type="region of interest" description="Disordered" evidence="3">
    <location>
        <begin position="856"/>
        <end position="896"/>
    </location>
</feature>
<gene>
    <name evidence="5" type="ORF">M0812_04116</name>
</gene>
<evidence type="ECO:0000313" key="5">
    <source>
        <dbReference type="EMBL" id="KAJ3452350.1"/>
    </source>
</evidence>
<dbReference type="GO" id="GO:0051056">
    <property type="term" value="P:regulation of small GTPase mediated signal transduction"/>
    <property type="evidence" value="ECO:0007669"/>
    <property type="project" value="InterPro"/>
</dbReference>
<accession>A0AAV8AK26</accession>
<dbReference type="InterPro" id="IPR000331">
    <property type="entry name" value="Rap/Ran_GAP_dom"/>
</dbReference>
<feature type="compositionally biased region" description="Basic and acidic residues" evidence="3">
    <location>
        <begin position="1088"/>
        <end position="1097"/>
    </location>
</feature>
<dbReference type="InterPro" id="IPR027107">
    <property type="entry name" value="Tuberin/Ral-act_asu"/>
</dbReference>
<reference evidence="5" key="1">
    <citation type="submission" date="2022-08" db="EMBL/GenBank/DDBJ databases">
        <title>Novel sulphate-reducing endosymbionts in the free-living metamonad Anaeramoeba.</title>
        <authorList>
            <person name="Jerlstrom-Hultqvist J."/>
            <person name="Cepicka I."/>
            <person name="Gallot-Lavallee L."/>
            <person name="Salas-Leiva D."/>
            <person name="Curtis B.A."/>
            <person name="Zahonova K."/>
            <person name="Pipaliya S."/>
            <person name="Dacks J."/>
            <person name="Roger A.J."/>
        </authorList>
    </citation>
    <scope>NUCLEOTIDE SEQUENCE</scope>
    <source>
        <strain evidence="5">Busselton2</strain>
    </source>
</reference>
<feature type="region of interest" description="Disordered" evidence="3">
    <location>
        <begin position="1079"/>
        <end position="1126"/>
    </location>
</feature>